<dbReference type="RefSeq" id="WP_342158334.1">
    <property type="nucleotide sequence ID" value="NZ_JBCDNA010000001.1"/>
</dbReference>
<name>A0ABU9KWZ9_9FLAO</name>
<dbReference type="Proteomes" id="UP001474120">
    <property type="component" value="Unassembled WGS sequence"/>
</dbReference>
<comment type="caution">
    <text evidence="1">The sequence shown here is derived from an EMBL/GenBank/DDBJ whole genome shotgun (WGS) entry which is preliminary data.</text>
</comment>
<evidence type="ECO:0000313" key="2">
    <source>
        <dbReference type="Proteomes" id="UP001474120"/>
    </source>
</evidence>
<dbReference type="EMBL" id="JBCDNA010000001">
    <property type="protein sequence ID" value="MEL4454716.1"/>
    <property type="molecule type" value="Genomic_DNA"/>
</dbReference>
<evidence type="ECO:0000313" key="1">
    <source>
        <dbReference type="EMBL" id="MEL4454716.1"/>
    </source>
</evidence>
<gene>
    <name evidence="1" type="ORF">AABB81_02330</name>
</gene>
<sequence length="220" mass="24791">MKITTYLIIFSLIAFSCTKPSYKKNEIINTEKEDSVETSIFKAPANQKLSPDQQIASAVLAAPIEGRNEAMVYGYSDTGDFMILREGFNDFICIADDPQKEGFQVVCYHKSLEPMMARGRELAAEAKTREEKEAIRAEEAASGKMPLPESPATLHIYYGDNAYFNEETGTIENAKYRYVVYIPYATQETTGLPLAPNKSSHPWLMFPGRYNAHIMITPEY</sequence>
<accession>A0ABU9KWZ9</accession>
<protein>
    <submittedName>
        <fullName evidence="1">Uncharacterized protein</fullName>
    </submittedName>
</protein>
<proteinExistence type="predicted"/>
<reference evidence="1 2" key="1">
    <citation type="submission" date="2024-04" db="EMBL/GenBank/DDBJ databases">
        <title>whole genome sequencing of Lutimonas vermicola strain IMCC1616.</title>
        <authorList>
            <person name="Bae S.S."/>
        </authorList>
    </citation>
    <scope>NUCLEOTIDE SEQUENCE [LARGE SCALE GENOMIC DNA]</scope>
    <source>
        <strain evidence="1 2">IMCC1616</strain>
    </source>
</reference>
<organism evidence="1 2">
    <name type="scientific">Lutimonas vermicola</name>
    <dbReference type="NCBI Taxonomy" id="414288"/>
    <lineage>
        <taxon>Bacteria</taxon>
        <taxon>Pseudomonadati</taxon>
        <taxon>Bacteroidota</taxon>
        <taxon>Flavobacteriia</taxon>
        <taxon>Flavobacteriales</taxon>
        <taxon>Flavobacteriaceae</taxon>
        <taxon>Lutimonas</taxon>
    </lineage>
</organism>
<dbReference type="PROSITE" id="PS51257">
    <property type="entry name" value="PROKAR_LIPOPROTEIN"/>
    <property type="match status" value="1"/>
</dbReference>
<keyword evidence="2" id="KW-1185">Reference proteome</keyword>